<feature type="compositionally biased region" description="Low complexity" evidence="1">
    <location>
        <begin position="312"/>
        <end position="323"/>
    </location>
</feature>
<protein>
    <submittedName>
        <fullName evidence="2">Uncharacterized protein</fullName>
    </submittedName>
</protein>
<name>A0A369K4D6_HYPMA</name>
<comment type="caution">
    <text evidence="2">The sequence shown here is derived from an EMBL/GenBank/DDBJ whole genome shotgun (WGS) entry which is preliminary data.</text>
</comment>
<dbReference type="AlphaFoldDB" id="A0A369K4D6"/>
<sequence length="570" mass="65045">MPEQPIVRGWAHIINRRKGSAYKLSDKPRYSLKLHPAAFPMGSESKDAPTVTVNREAFTSLGPHGTVSSVVRSQSEGWEYLLYSNAPGGELFCRTRGKLMILAAGHHAVIISFALEGHINGMSRGVYDEIIAHDIPGPDKERGELVRSFLIPDCFTVPGSSSFFPRTINIYCAFVSENWVWTVADFSRLLRLHVISRDRVWDESDFVDNTPEWSNLFSIFKGGPDWVSEVGLAEQALDHWKDSIVQKHEDWKTRVREWEMKEERRMKKLSEKGKPQSTFRIEGYFLRHRHHHSVDPSSAATKTFERHRPEGSYSTTSYSSTSSRPKPHSSPAIIQDICSNAGNAFSRFGRHTANDILYQLAIHPATPVHLLCIDDSKYEELKRHLHTYMVQFSSTKFLREAASISNNANPFAFNERSNKIYISMYIHVFRRTTAKVPKALYDKYASLGLFDPKHTVGDPYPAHLVVRCKKGSKYVGVNFHSKPLRAYSIISAKTSPDWPRVETTPVIKDISKYGFATTIGLAQFREHLLNRIYLVKNQSNNLKHQLHRRKKCIMRQGRPSKVSIVTSQLF</sequence>
<reference evidence="2" key="1">
    <citation type="submission" date="2018-04" db="EMBL/GenBank/DDBJ databases">
        <title>Whole genome sequencing of Hypsizygus marmoreus.</title>
        <authorList>
            <person name="Choi I.-G."/>
            <person name="Min B."/>
            <person name="Kim J.-G."/>
            <person name="Kim S."/>
            <person name="Oh Y.-L."/>
            <person name="Kong W.-S."/>
            <person name="Park H."/>
            <person name="Jeong J."/>
            <person name="Song E.-S."/>
        </authorList>
    </citation>
    <scope>NUCLEOTIDE SEQUENCE [LARGE SCALE GENOMIC DNA]</scope>
    <source>
        <strain evidence="2">51987-8</strain>
    </source>
</reference>
<dbReference type="EMBL" id="LUEZ02000015">
    <property type="protein sequence ID" value="RDB27515.1"/>
    <property type="molecule type" value="Genomic_DNA"/>
</dbReference>
<evidence type="ECO:0000313" key="2">
    <source>
        <dbReference type="EMBL" id="RDB27515.1"/>
    </source>
</evidence>
<dbReference type="Proteomes" id="UP000076154">
    <property type="component" value="Unassembled WGS sequence"/>
</dbReference>
<gene>
    <name evidence="2" type="ORF">Hypma_003892</name>
</gene>
<evidence type="ECO:0000313" key="3">
    <source>
        <dbReference type="Proteomes" id="UP000076154"/>
    </source>
</evidence>
<keyword evidence="3" id="KW-1185">Reference proteome</keyword>
<organism evidence="2 3">
    <name type="scientific">Hypsizygus marmoreus</name>
    <name type="common">White beech mushroom</name>
    <name type="synonym">Agaricus marmoreus</name>
    <dbReference type="NCBI Taxonomy" id="39966"/>
    <lineage>
        <taxon>Eukaryota</taxon>
        <taxon>Fungi</taxon>
        <taxon>Dikarya</taxon>
        <taxon>Basidiomycota</taxon>
        <taxon>Agaricomycotina</taxon>
        <taxon>Agaricomycetes</taxon>
        <taxon>Agaricomycetidae</taxon>
        <taxon>Agaricales</taxon>
        <taxon>Tricholomatineae</taxon>
        <taxon>Lyophyllaceae</taxon>
        <taxon>Hypsizygus</taxon>
    </lineage>
</organism>
<dbReference type="InParanoid" id="A0A369K4D6"/>
<dbReference type="OrthoDB" id="3061861at2759"/>
<evidence type="ECO:0000256" key="1">
    <source>
        <dbReference type="SAM" id="MobiDB-lite"/>
    </source>
</evidence>
<proteinExistence type="predicted"/>
<feature type="region of interest" description="Disordered" evidence="1">
    <location>
        <begin position="291"/>
        <end position="330"/>
    </location>
</feature>
<accession>A0A369K4D6</accession>